<keyword evidence="3" id="KW-1185">Reference proteome</keyword>
<evidence type="ECO:0000313" key="3">
    <source>
        <dbReference type="Proteomes" id="UP001597102"/>
    </source>
</evidence>
<gene>
    <name evidence="2" type="ORF">ACFQ2F_02995</name>
</gene>
<sequence>MVFFSVVIFGVVILGVVLTRAITVSMRRAITGCAAMRSIATLRLTVTRFVVIWLAVARPHRLLP</sequence>
<evidence type="ECO:0008006" key="4">
    <source>
        <dbReference type="Google" id="ProtNLM"/>
    </source>
</evidence>
<organism evidence="2 3">
    <name type="scientific">Methyloligella solikamskensis</name>
    <dbReference type="NCBI Taxonomy" id="1177756"/>
    <lineage>
        <taxon>Bacteria</taxon>
        <taxon>Pseudomonadati</taxon>
        <taxon>Pseudomonadota</taxon>
        <taxon>Alphaproteobacteria</taxon>
        <taxon>Hyphomicrobiales</taxon>
        <taxon>Hyphomicrobiaceae</taxon>
        <taxon>Methyloligella</taxon>
    </lineage>
</organism>
<evidence type="ECO:0000256" key="1">
    <source>
        <dbReference type="SAM" id="Phobius"/>
    </source>
</evidence>
<keyword evidence="1" id="KW-0472">Membrane</keyword>
<keyword evidence="1" id="KW-0812">Transmembrane</keyword>
<feature type="transmembrane region" description="Helical" evidence="1">
    <location>
        <begin position="35"/>
        <end position="56"/>
    </location>
</feature>
<evidence type="ECO:0000313" key="2">
    <source>
        <dbReference type="EMBL" id="MFD0986061.1"/>
    </source>
</evidence>
<feature type="transmembrane region" description="Helical" evidence="1">
    <location>
        <begin position="6"/>
        <end position="23"/>
    </location>
</feature>
<name>A0ABW3J8I7_9HYPH</name>
<dbReference type="EMBL" id="JBHTJO010000001">
    <property type="protein sequence ID" value="MFD0986061.1"/>
    <property type="molecule type" value="Genomic_DNA"/>
</dbReference>
<dbReference type="RefSeq" id="WP_379085482.1">
    <property type="nucleotide sequence ID" value="NZ_JBHTJO010000001.1"/>
</dbReference>
<comment type="caution">
    <text evidence="2">The sequence shown here is derived from an EMBL/GenBank/DDBJ whole genome shotgun (WGS) entry which is preliminary data.</text>
</comment>
<protein>
    <recommendedName>
        <fullName evidence="4">Secreted peptide</fullName>
    </recommendedName>
</protein>
<proteinExistence type="predicted"/>
<reference evidence="3" key="1">
    <citation type="journal article" date="2019" name="Int. J. Syst. Evol. Microbiol.">
        <title>The Global Catalogue of Microorganisms (GCM) 10K type strain sequencing project: providing services to taxonomists for standard genome sequencing and annotation.</title>
        <authorList>
            <consortium name="The Broad Institute Genomics Platform"/>
            <consortium name="The Broad Institute Genome Sequencing Center for Infectious Disease"/>
            <person name="Wu L."/>
            <person name="Ma J."/>
        </authorList>
    </citation>
    <scope>NUCLEOTIDE SEQUENCE [LARGE SCALE GENOMIC DNA]</scope>
    <source>
        <strain evidence="3">CCUG 61697</strain>
    </source>
</reference>
<keyword evidence="1" id="KW-1133">Transmembrane helix</keyword>
<dbReference type="Proteomes" id="UP001597102">
    <property type="component" value="Unassembled WGS sequence"/>
</dbReference>
<accession>A0ABW3J8I7</accession>